<feature type="compositionally biased region" description="Basic and acidic residues" evidence="1">
    <location>
        <begin position="93"/>
        <end position="105"/>
    </location>
</feature>
<feature type="region of interest" description="Disordered" evidence="1">
    <location>
        <begin position="91"/>
        <end position="112"/>
    </location>
</feature>
<proteinExistence type="predicted"/>
<reference evidence="2" key="1">
    <citation type="submission" date="2023-10" db="EMBL/GenBank/DDBJ databases">
        <authorList>
            <person name="Chen Y."/>
            <person name="Shah S."/>
            <person name="Dougan E. K."/>
            <person name="Thang M."/>
            <person name="Chan C."/>
        </authorList>
    </citation>
    <scope>NUCLEOTIDE SEQUENCE [LARGE SCALE GENOMIC DNA]</scope>
</reference>
<accession>A0ABN9QGG0</accession>
<feature type="non-terminal residue" evidence="2">
    <location>
        <position position="1"/>
    </location>
</feature>
<protein>
    <submittedName>
        <fullName evidence="2">Uncharacterized protein</fullName>
    </submittedName>
</protein>
<evidence type="ECO:0000256" key="1">
    <source>
        <dbReference type="SAM" id="MobiDB-lite"/>
    </source>
</evidence>
<keyword evidence="3" id="KW-1185">Reference proteome</keyword>
<name>A0ABN9QGG0_9DINO</name>
<evidence type="ECO:0000313" key="2">
    <source>
        <dbReference type="EMBL" id="CAK0805074.1"/>
    </source>
</evidence>
<dbReference type="EMBL" id="CAUYUJ010003374">
    <property type="protein sequence ID" value="CAK0805074.1"/>
    <property type="molecule type" value="Genomic_DNA"/>
</dbReference>
<sequence length="112" mass="12131">AFLGGQTAQAHLLLEAAEQHGGPDICMAETLHRLGAEGVTANKKMFFSLDQNGAVAWLASVKRHEPATAVRAHSIMTSVFNVKQFLGTLAESETQHSERQRDVRLYEAAAGE</sequence>
<evidence type="ECO:0000313" key="3">
    <source>
        <dbReference type="Proteomes" id="UP001189429"/>
    </source>
</evidence>
<gene>
    <name evidence="2" type="ORF">PCOR1329_LOCUS11707</name>
</gene>
<comment type="caution">
    <text evidence="2">The sequence shown here is derived from an EMBL/GenBank/DDBJ whole genome shotgun (WGS) entry which is preliminary data.</text>
</comment>
<organism evidence="2 3">
    <name type="scientific">Prorocentrum cordatum</name>
    <dbReference type="NCBI Taxonomy" id="2364126"/>
    <lineage>
        <taxon>Eukaryota</taxon>
        <taxon>Sar</taxon>
        <taxon>Alveolata</taxon>
        <taxon>Dinophyceae</taxon>
        <taxon>Prorocentrales</taxon>
        <taxon>Prorocentraceae</taxon>
        <taxon>Prorocentrum</taxon>
    </lineage>
</organism>
<feature type="non-terminal residue" evidence="2">
    <location>
        <position position="112"/>
    </location>
</feature>
<dbReference type="Proteomes" id="UP001189429">
    <property type="component" value="Unassembled WGS sequence"/>
</dbReference>